<evidence type="ECO:0000256" key="2">
    <source>
        <dbReference type="ARBA" id="ARBA00022448"/>
    </source>
</evidence>
<feature type="domain" description="Major facilitator superfamily (MFS) profile" evidence="7">
    <location>
        <begin position="14"/>
        <end position="497"/>
    </location>
</feature>
<feature type="transmembrane region" description="Helical" evidence="6">
    <location>
        <begin position="226"/>
        <end position="246"/>
    </location>
</feature>
<evidence type="ECO:0000256" key="5">
    <source>
        <dbReference type="ARBA" id="ARBA00023136"/>
    </source>
</evidence>
<feature type="transmembrane region" description="Helical" evidence="6">
    <location>
        <begin position="80"/>
        <end position="98"/>
    </location>
</feature>
<dbReference type="Proteomes" id="UP000310016">
    <property type="component" value="Unassembled WGS sequence"/>
</dbReference>
<dbReference type="AlphaFoldDB" id="A0A4U0PWR6"/>
<feature type="transmembrane region" description="Helical" evidence="6">
    <location>
        <begin position="463"/>
        <end position="492"/>
    </location>
</feature>
<dbReference type="InterPro" id="IPR005829">
    <property type="entry name" value="Sugar_transporter_CS"/>
</dbReference>
<evidence type="ECO:0000256" key="3">
    <source>
        <dbReference type="ARBA" id="ARBA00022692"/>
    </source>
</evidence>
<feature type="transmembrane region" description="Helical" evidence="6">
    <location>
        <begin position="302"/>
        <end position="320"/>
    </location>
</feature>
<feature type="transmembrane region" description="Helical" evidence="6">
    <location>
        <begin position="104"/>
        <end position="127"/>
    </location>
</feature>
<dbReference type="GO" id="GO:0022857">
    <property type="term" value="F:transmembrane transporter activity"/>
    <property type="evidence" value="ECO:0007669"/>
    <property type="project" value="InterPro"/>
</dbReference>
<dbReference type="PANTHER" id="PTHR42718">
    <property type="entry name" value="MAJOR FACILITATOR SUPERFAMILY MULTIDRUG TRANSPORTER MFSC"/>
    <property type="match status" value="1"/>
</dbReference>
<dbReference type="InterPro" id="IPR036259">
    <property type="entry name" value="MFS_trans_sf"/>
</dbReference>
<comment type="caution">
    <text evidence="8">The sequence shown here is derived from an EMBL/GenBank/DDBJ whole genome shotgun (WGS) entry which is preliminary data.</text>
</comment>
<dbReference type="Pfam" id="PF07690">
    <property type="entry name" value="MFS_1"/>
    <property type="match status" value="1"/>
</dbReference>
<keyword evidence="2" id="KW-0813">Transport</keyword>
<feature type="transmembrane region" description="Helical" evidence="6">
    <location>
        <begin position="47"/>
        <end position="68"/>
    </location>
</feature>
<accession>A0A4U0PWR6</accession>
<keyword evidence="5 6" id="KW-0472">Membrane</keyword>
<dbReference type="PROSITE" id="PS00216">
    <property type="entry name" value="SUGAR_TRANSPORT_1"/>
    <property type="match status" value="1"/>
</dbReference>
<feature type="transmembrane region" description="Helical" evidence="6">
    <location>
        <begin position="198"/>
        <end position="220"/>
    </location>
</feature>
<feature type="transmembrane region" description="Helical" evidence="6">
    <location>
        <begin position="165"/>
        <end position="186"/>
    </location>
</feature>
<evidence type="ECO:0000259" key="7">
    <source>
        <dbReference type="PROSITE" id="PS50850"/>
    </source>
</evidence>
<feature type="transmembrane region" description="Helical" evidence="6">
    <location>
        <begin position="267"/>
        <end position="290"/>
    </location>
</feature>
<feature type="transmembrane region" description="Helical" evidence="6">
    <location>
        <begin position="407"/>
        <end position="427"/>
    </location>
</feature>
<dbReference type="PROSITE" id="PS50850">
    <property type="entry name" value="MFS"/>
    <property type="match status" value="1"/>
</dbReference>
<dbReference type="Gene3D" id="1.20.1250.20">
    <property type="entry name" value="MFS general substrate transporter like domains"/>
    <property type="match status" value="2"/>
</dbReference>
<dbReference type="SUPFAM" id="SSF103473">
    <property type="entry name" value="MFS general substrate transporter"/>
    <property type="match status" value="1"/>
</dbReference>
<organism evidence="8 9">
    <name type="scientific">Chitiniphilus eburneus</name>
    <dbReference type="NCBI Taxonomy" id="2571148"/>
    <lineage>
        <taxon>Bacteria</taxon>
        <taxon>Pseudomonadati</taxon>
        <taxon>Pseudomonadota</taxon>
        <taxon>Betaproteobacteria</taxon>
        <taxon>Neisseriales</taxon>
        <taxon>Chitinibacteraceae</taxon>
        <taxon>Chitiniphilus</taxon>
    </lineage>
</organism>
<protein>
    <submittedName>
        <fullName evidence="8">MFS transporter</fullName>
    </submittedName>
</protein>
<dbReference type="OrthoDB" id="9807274at2"/>
<sequence>MTQTEPTSSGRWLVLGAVCLAGIMMPLSFTAPGIAIPAISQDLGGSALALAWVVNGFILAFGSAVMAAGALADRFGRKRMFRNGIAAFGLLSLAQVFAPDLITLIVLRALQGVAAATAMAGGSASLAHTFEGKSRTQAYGLLGTSFGVGLAFGPLWAGFLIESFGWRAIFATSVLMSAAILAFGVPRMHESRDPDAKGVDVWGTVTFTGMLLLLTLGIMQGPQGGWASPLVIGLLLGALALLAAFIQVERTHPRSMLDLSLFRNRRFLGAQALPFGTAFSFVVPLIILPIRFIGIEGYDPVRAGMMMIPLSAPMLVVPFLGALLTRWLSAATLCVTGFAISALALLWLATVQPGAPAADFVWPLLLIGVGAGLPWGLMDDLAISVVPRERAGMATGFFATVRVAGESLSLAIVGAVLVGAMQAGLVARLDGRPPVVQLANALAAADIPQAQALWPGVTHAQWLAVYGGAFQTMTLALAALTAAFGAVAYLTLRRAHAPVPLTPPQVAMQGNAGE</sequence>
<keyword evidence="3 6" id="KW-0812">Transmembrane</keyword>
<dbReference type="EMBL" id="SUMF01000013">
    <property type="protein sequence ID" value="TJZ72985.1"/>
    <property type="molecule type" value="Genomic_DNA"/>
</dbReference>
<proteinExistence type="predicted"/>
<dbReference type="PANTHER" id="PTHR42718:SF9">
    <property type="entry name" value="MAJOR FACILITATOR SUPERFAMILY MULTIDRUG TRANSPORTER MFSC"/>
    <property type="match status" value="1"/>
</dbReference>
<feature type="transmembrane region" description="Helical" evidence="6">
    <location>
        <begin position="360"/>
        <end position="386"/>
    </location>
</feature>
<dbReference type="InterPro" id="IPR011701">
    <property type="entry name" value="MFS"/>
</dbReference>
<keyword evidence="4 6" id="KW-1133">Transmembrane helix</keyword>
<feature type="transmembrane region" description="Helical" evidence="6">
    <location>
        <begin position="139"/>
        <end position="159"/>
    </location>
</feature>
<dbReference type="CDD" id="cd17321">
    <property type="entry name" value="MFS_MMR_MDR_like"/>
    <property type="match status" value="1"/>
</dbReference>
<gene>
    <name evidence="8" type="ORF">FAZ21_12265</name>
</gene>
<feature type="transmembrane region" description="Helical" evidence="6">
    <location>
        <begin position="12"/>
        <end position="35"/>
    </location>
</feature>
<comment type="subcellular location">
    <subcellularLocation>
        <location evidence="1">Membrane</location>
        <topology evidence="1">Multi-pass membrane protein</topology>
    </subcellularLocation>
</comment>
<keyword evidence="9" id="KW-1185">Reference proteome</keyword>
<dbReference type="GO" id="GO:0016020">
    <property type="term" value="C:membrane"/>
    <property type="evidence" value="ECO:0007669"/>
    <property type="project" value="UniProtKB-SubCell"/>
</dbReference>
<evidence type="ECO:0000313" key="9">
    <source>
        <dbReference type="Proteomes" id="UP000310016"/>
    </source>
</evidence>
<dbReference type="InterPro" id="IPR020846">
    <property type="entry name" value="MFS_dom"/>
</dbReference>
<name>A0A4U0PWR6_9NEIS</name>
<evidence type="ECO:0000256" key="6">
    <source>
        <dbReference type="SAM" id="Phobius"/>
    </source>
</evidence>
<evidence type="ECO:0000256" key="1">
    <source>
        <dbReference type="ARBA" id="ARBA00004141"/>
    </source>
</evidence>
<feature type="transmembrane region" description="Helical" evidence="6">
    <location>
        <begin position="327"/>
        <end position="348"/>
    </location>
</feature>
<reference evidence="8 9" key="1">
    <citation type="submission" date="2019-04" db="EMBL/GenBank/DDBJ databases">
        <title>Chitiniphilus eburnea sp. nov., a novel chitinolytic bacterium isolated from aquaculture sludge.</title>
        <authorList>
            <person name="Sheng M."/>
        </authorList>
    </citation>
    <scope>NUCLEOTIDE SEQUENCE [LARGE SCALE GENOMIC DNA]</scope>
    <source>
        <strain evidence="8 9">HX-2-15</strain>
    </source>
</reference>
<dbReference type="RefSeq" id="WP_136773729.1">
    <property type="nucleotide sequence ID" value="NZ_CP156074.1"/>
</dbReference>
<evidence type="ECO:0000256" key="4">
    <source>
        <dbReference type="ARBA" id="ARBA00022989"/>
    </source>
</evidence>
<evidence type="ECO:0000313" key="8">
    <source>
        <dbReference type="EMBL" id="TJZ72985.1"/>
    </source>
</evidence>